<feature type="transmembrane region" description="Helical" evidence="9">
    <location>
        <begin position="135"/>
        <end position="154"/>
    </location>
</feature>
<evidence type="ECO:0000259" key="10">
    <source>
        <dbReference type="Pfam" id="PF00909"/>
    </source>
</evidence>
<dbReference type="InterPro" id="IPR001905">
    <property type="entry name" value="Ammonium_transpt"/>
</dbReference>
<keyword evidence="6 9" id="KW-0472">Membrane</keyword>
<comment type="caution">
    <text evidence="11">The sequence shown here is derived from an EMBL/GenBank/DDBJ whole genome shotgun (WGS) entry which is preliminary data.</text>
</comment>
<feature type="transmembrane region" description="Helical" evidence="9">
    <location>
        <begin position="425"/>
        <end position="445"/>
    </location>
</feature>
<proteinExistence type="inferred from homology"/>
<dbReference type="GO" id="GO:0005886">
    <property type="term" value="C:plasma membrane"/>
    <property type="evidence" value="ECO:0007669"/>
    <property type="project" value="TreeGrafter"/>
</dbReference>
<feature type="transmembrane region" description="Helical" evidence="9">
    <location>
        <begin position="376"/>
        <end position="404"/>
    </location>
</feature>
<feature type="transmembrane region" description="Helical" evidence="9">
    <location>
        <begin position="255"/>
        <end position="279"/>
    </location>
</feature>
<keyword evidence="12" id="KW-1185">Reference proteome</keyword>
<feature type="transmembrane region" description="Helical" evidence="9">
    <location>
        <begin position="479"/>
        <end position="502"/>
    </location>
</feature>
<feature type="transmembrane region" description="Helical" evidence="9">
    <location>
        <begin position="31"/>
        <end position="53"/>
    </location>
</feature>
<dbReference type="Proteomes" id="UP000077202">
    <property type="component" value="Unassembled WGS sequence"/>
</dbReference>
<dbReference type="InterPro" id="IPR029020">
    <property type="entry name" value="Ammonium/urea_transptr"/>
</dbReference>
<accession>A0A176WT22</accession>
<dbReference type="EMBL" id="LVLJ01000095">
    <property type="protein sequence ID" value="OAE35751.1"/>
    <property type="molecule type" value="Genomic_DNA"/>
</dbReference>
<evidence type="ECO:0000256" key="4">
    <source>
        <dbReference type="ARBA" id="ARBA00022692"/>
    </source>
</evidence>
<evidence type="ECO:0000256" key="1">
    <source>
        <dbReference type="ARBA" id="ARBA00004141"/>
    </source>
</evidence>
<evidence type="ECO:0000256" key="2">
    <source>
        <dbReference type="ARBA" id="ARBA00005887"/>
    </source>
</evidence>
<keyword evidence="3" id="KW-0813">Transport</keyword>
<dbReference type="SUPFAM" id="SSF111352">
    <property type="entry name" value="Ammonium transporter"/>
    <property type="match status" value="2"/>
</dbReference>
<evidence type="ECO:0000313" key="11">
    <source>
        <dbReference type="EMBL" id="OAE35751.1"/>
    </source>
</evidence>
<evidence type="ECO:0000256" key="6">
    <source>
        <dbReference type="ARBA" id="ARBA00023136"/>
    </source>
</evidence>
<comment type="similarity">
    <text evidence="2">Belongs to the ammonia transporter channel (TC 1.A.11.2) family.</text>
</comment>
<dbReference type="PANTHER" id="PTHR43029">
    <property type="entry name" value="AMMONIUM TRANSPORTER MEP2"/>
    <property type="match status" value="1"/>
</dbReference>
<gene>
    <name evidence="11" type="ORF">AXG93_1154s2070</name>
</gene>
<dbReference type="PANTHER" id="PTHR43029:SF10">
    <property type="entry name" value="AMMONIUM TRANSPORTER MEP2"/>
    <property type="match status" value="1"/>
</dbReference>
<dbReference type="Pfam" id="PF00909">
    <property type="entry name" value="Ammonium_transp"/>
    <property type="match status" value="2"/>
</dbReference>
<feature type="transmembrane region" description="Helical" evidence="9">
    <location>
        <begin position="195"/>
        <end position="217"/>
    </location>
</feature>
<feature type="compositionally biased region" description="Polar residues" evidence="8">
    <location>
        <begin position="315"/>
        <end position="327"/>
    </location>
</feature>
<feature type="transmembrane region" description="Helical" evidence="9">
    <location>
        <begin position="229"/>
        <end position="249"/>
    </location>
</feature>
<feature type="transmembrane region" description="Helical" evidence="9">
    <location>
        <begin position="161"/>
        <end position="183"/>
    </location>
</feature>
<evidence type="ECO:0000256" key="7">
    <source>
        <dbReference type="ARBA" id="ARBA00023177"/>
    </source>
</evidence>
<feature type="domain" description="Ammonium transporter AmtB-like" evidence="10">
    <location>
        <begin position="31"/>
        <end position="313"/>
    </location>
</feature>
<sequence length="553" mass="58815">MADASNPVPLAYQATAAGGQSPDWLNKGDNAWQLTASTLVGLQCVPGLVILYGSIVKKKWAINSAFMSFYAFACVLICWVTWAFKMSFGEELIPIWGKAGPALGQKYLLKQAFLPATAVGEAAAFAPLYPQATVVYFQFVFAAITLILIAGSLLGRMNFIAWMLFVPLWLTFSYTIGAFSLWGGGFLFQWGVIDYAGGYVIHLSSGVAGYVAAYWVGPRLESERRSFPPNNVLLTMAGAGLLWLGWNGFNGGAPYASNVVASMAVLNTNICAATSLLVWTSIDVIVFKKPSVIGAVQGMITGLVAITPSAGISEQGKNTEPKFSSSCAHGHPTPSDRFTKSPQKGSTKVLPLAAMVSELEPLGSRISMGISVGDRIFVMIMSGGVVQGWAAMVIGVLSGSIPWYTMMILGRKPGGIFSKVDDTLGVFHTHAVAGSLGGILAGFFAQPTLCNLFLPIQGEHGAVYGGEKGGQQLGKQICAALFIIGWNVVVTSIICLVIKLIVPLRMSDKQLQVGDDAAHGEEAYALWGDGEKFDASKHSGTEYKEMELASTKV</sequence>
<reference evidence="11" key="1">
    <citation type="submission" date="2016-03" db="EMBL/GenBank/DDBJ databases">
        <title>Mechanisms controlling the formation of the plant cell surface in tip-growing cells are functionally conserved among land plants.</title>
        <authorList>
            <person name="Honkanen S."/>
            <person name="Jones V.A."/>
            <person name="Morieri G."/>
            <person name="Champion C."/>
            <person name="Hetherington A.J."/>
            <person name="Kelly S."/>
            <person name="Saint-Marcoux D."/>
            <person name="Proust H."/>
            <person name="Prescott H."/>
            <person name="Dolan L."/>
        </authorList>
    </citation>
    <scope>NUCLEOTIDE SEQUENCE [LARGE SCALE GENOMIC DNA]</scope>
    <source>
        <tissue evidence="11">Whole gametophyte</tissue>
    </source>
</reference>
<evidence type="ECO:0000256" key="5">
    <source>
        <dbReference type="ARBA" id="ARBA00022989"/>
    </source>
</evidence>
<dbReference type="AlphaFoldDB" id="A0A176WT22"/>
<feature type="transmembrane region" description="Helical" evidence="9">
    <location>
        <begin position="65"/>
        <end position="84"/>
    </location>
</feature>
<evidence type="ECO:0000313" key="12">
    <source>
        <dbReference type="Proteomes" id="UP000077202"/>
    </source>
</evidence>
<evidence type="ECO:0000256" key="9">
    <source>
        <dbReference type="SAM" id="Phobius"/>
    </source>
</evidence>
<dbReference type="InterPro" id="IPR024041">
    <property type="entry name" value="NH4_transpt_AmtB-like_dom"/>
</dbReference>
<dbReference type="GO" id="GO:0008519">
    <property type="term" value="F:ammonium channel activity"/>
    <property type="evidence" value="ECO:0007669"/>
    <property type="project" value="InterPro"/>
</dbReference>
<feature type="domain" description="Ammonium transporter AmtB-like" evidence="10">
    <location>
        <begin position="384"/>
        <end position="524"/>
    </location>
</feature>
<name>A0A176WT22_MARPO</name>
<keyword evidence="7" id="KW-0924">Ammonia transport</keyword>
<evidence type="ECO:0000256" key="3">
    <source>
        <dbReference type="ARBA" id="ARBA00022448"/>
    </source>
</evidence>
<dbReference type="Gene3D" id="1.10.3430.10">
    <property type="entry name" value="Ammonium transporter AmtB like domains"/>
    <property type="match status" value="2"/>
</dbReference>
<organism evidence="11 12">
    <name type="scientific">Marchantia polymorpha subsp. ruderalis</name>
    <dbReference type="NCBI Taxonomy" id="1480154"/>
    <lineage>
        <taxon>Eukaryota</taxon>
        <taxon>Viridiplantae</taxon>
        <taxon>Streptophyta</taxon>
        <taxon>Embryophyta</taxon>
        <taxon>Marchantiophyta</taxon>
        <taxon>Marchantiopsida</taxon>
        <taxon>Marchantiidae</taxon>
        <taxon>Marchantiales</taxon>
        <taxon>Marchantiaceae</taxon>
        <taxon>Marchantia</taxon>
    </lineage>
</organism>
<comment type="subcellular location">
    <subcellularLocation>
        <location evidence="1">Membrane</location>
        <topology evidence="1">Multi-pass membrane protein</topology>
    </subcellularLocation>
</comment>
<feature type="region of interest" description="Disordered" evidence="8">
    <location>
        <begin position="315"/>
        <end position="344"/>
    </location>
</feature>
<protein>
    <recommendedName>
        <fullName evidence="10">Ammonium transporter AmtB-like domain-containing protein</fullName>
    </recommendedName>
</protein>
<keyword evidence="4 9" id="KW-0812">Transmembrane</keyword>
<keyword evidence="5 9" id="KW-1133">Transmembrane helix</keyword>
<evidence type="ECO:0000256" key="8">
    <source>
        <dbReference type="SAM" id="MobiDB-lite"/>
    </source>
</evidence>
<feature type="transmembrane region" description="Helical" evidence="9">
    <location>
        <begin position="291"/>
        <end position="312"/>
    </location>
</feature>